<feature type="region of interest" description="Disordered" evidence="1">
    <location>
        <begin position="1"/>
        <end position="25"/>
    </location>
</feature>
<protein>
    <submittedName>
        <fullName evidence="2">Uncharacterized protein</fullName>
    </submittedName>
</protein>
<organism evidence="2 3">
    <name type="scientific">Arthroderma benhamiae (strain ATCC MYA-4681 / CBS 112371)</name>
    <name type="common">Trichophyton mentagrophytes</name>
    <dbReference type="NCBI Taxonomy" id="663331"/>
    <lineage>
        <taxon>Eukaryota</taxon>
        <taxon>Fungi</taxon>
        <taxon>Dikarya</taxon>
        <taxon>Ascomycota</taxon>
        <taxon>Pezizomycotina</taxon>
        <taxon>Eurotiomycetes</taxon>
        <taxon>Eurotiomycetidae</taxon>
        <taxon>Onygenales</taxon>
        <taxon>Arthrodermataceae</taxon>
        <taxon>Trichophyton</taxon>
    </lineage>
</organism>
<proteinExistence type="predicted"/>
<evidence type="ECO:0000313" key="3">
    <source>
        <dbReference type="Proteomes" id="UP000008866"/>
    </source>
</evidence>
<sequence>MFRLSPAKPSSSGTNPKAPPTSAEYDNGLRVEAKNVYMVLSSTALPRKYDWGILIASNELGGVIFHQTLNGTVWRYIVEFEDITRSTALLVVLKLGEVPDITAEWMDAIKQCIQATEVPGDEFTCRTWALAAIYELANCGFIGMEPSWDIMKKIEEEANDIATDALFSNQKLVVDSHQFNEKEKISKVEAEEERGESDPLYRQFIKTQALLSKVASLALVHYGSCFSKA</sequence>
<dbReference type="EMBL" id="ABSU01000004">
    <property type="protein sequence ID" value="EFE35186.1"/>
    <property type="molecule type" value="Genomic_DNA"/>
</dbReference>
<dbReference type="eggNOG" id="ENOG502RABW">
    <property type="taxonomic scope" value="Eukaryota"/>
</dbReference>
<keyword evidence="3" id="KW-1185">Reference proteome</keyword>
<dbReference type="HOGENOM" id="CLU_095741_3_0_1"/>
<comment type="caution">
    <text evidence="2">The sequence shown here is derived from an EMBL/GenBank/DDBJ whole genome shotgun (WGS) entry which is preliminary data.</text>
</comment>
<dbReference type="RefSeq" id="XP_003015831.1">
    <property type="nucleotide sequence ID" value="XM_003015785.1"/>
</dbReference>
<dbReference type="Proteomes" id="UP000008866">
    <property type="component" value="Unassembled WGS sequence"/>
</dbReference>
<evidence type="ECO:0000313" key="2">
    <source>
        <dbReference type="EMBL" id="EFE35186.1"/>
    </source>
</evidence>
<reference evidence="3" key="1">
    <citation type="journal article" date="2011" name="Genome Biol.">
        <title>Comparative and functional genomics provide insights into the pathogenicity of dermatophytic fungi.</title>
        <authorList>
            <person name="Burmester A."/>
            <person name="Shelest E."/>
            <person name="Gloeckner G."/>
            <person name="Heddergott C."/>
            <person name="Schindler S."/>
            <person name="Staib P."/>
            <person name="Heidel A."/>
            <person name="Felder M."/>
            <person name="Petzold A."/>
            <person name="Szafranski K."/>
            <person name="Feuermann M."/>
            <person name="Pedruzzi I."/>
            <person name="Priebe S."/>
            <person name="Groth M."/>
            <person name="Winkler R."/>
            <person name="Li W."/>
            <person name="Kniemeyer O."/>
            <person name="Schroeckh V."/>
            <person name="Hertweck C."/>
            <person name="Hube B."/>
            <person name="White T.C."/>
            <person name="Platzer M."/>
            <person name="Guthke R."/>
            <person name="Heitman J."/>
            <person name="Woestemeyer J."/>
            <person name="Zipfel P.F."/>
            <person name="Monod M."/>
            <person name="Brakhage A.A."/>
        </authorList>
    </citation>
    <scope>NUCLEOTIDE SEQUENCE [LARGE SCALE GENOMIC DNA]</scope>
    <source>
        <strain evidence="3">ATCC MYA-4681 / CBS 112371</strain>
    </source>
</reference>
<dbReference type="AlphaFoldDB" id="D4APH5"/>
<dbReference type="KEGG" id="abe:ARB_06143"/>
<name>D4APH5_ARTBC</name>
<dbReference type="GeneID" id="9526113"/>
<accession>D4APH5</accession>
<evidence type="ECO:0000256" key="1">
    <source>
        <dbReference type="SAM" id="MobiDB-lite"/>
    </source>
</evidence>
<gene>
    <name evidence="2" type="ORF">ARB_06143</name>
</gene>